<reference evidence="1 2" key="1">
    <citation type="journal article" date="2019" name="Sci. Rep.">
        <title>A high-quality genome of Eragrostis curvula grass provides insights into Poaceae evolution and supports new strategies to enhance forage quality.</title>
        <authorList>
            <person name="Carballo J."/>
            <person name="Santos B.A.C.M."/>
            <person name="Zappacosta D."/>
            <person name="Garbus I."/>
            <person name="Selva J.P."/>
            <person name="Gallo C.A."/>
            <person name="Diaz A."/>
            <person name="Albertini E."/>
            <person name="Caccamo M."/>
            <person name="Echenique V."/>
        </authorList>
    </citation>
    <scope>NUCLEOTIDE SEQUENCE [LARGE SCALE GENOMIC DNA]</scope>
    <source>
        <strain evidence="2">cv. Victoria</strain>
        <tissue evidence="1">Leaf</tissue>
    </source>
</reference>
<proteinExistence type="predicted"/>
<dbReference type="Gramene" id="TVU26939">
    <property type="protein sequence ID" value="TVU26939"/>
    <property type="gene ID" value="EJB05_29515"/>
</dbReference>
<evidence type="ECO:0000313" key="1">
    <source>
        <dbReference type="EMBL" id="TVU26939.1"/>
    </source>
</evidence>
<gene>
    <name evidence="1" type="ORF">EJB05_29515</name>
</gene>
<feature type="non-terminal residue" evidence="1">
    <location>
        <position position="1"/>
    </location>
</feature>
<dbReference type="AlphaFoldDB" id="A0A5J9USX2"/>
<protein>
    <submittedName>
        <fullName evidence="1">Uncharacterized protein</fullName>
    </submittedName>
</protein>
<dbReference type="Proteomes" id="UP000324897">
    <property type="component" value="Chromosome 2"/>
</dbReference>
<name>A0A5J9USX2_9POAL</name>
<organism evidence="1 2">
    <name type="scientific">Eragrostis curvula</name>
    <name type="common">weeping love grass</name>
    <dbReference type="NCBI Taxonomy" id="38414"/>
    <lineage>
        <taxon>Eukaryota</taxon>
        <taxon>Viridiplantae</taxon>
        <taxon>Streptophyta</taxon>
        <taxon>Embryophyta</taxon>
        <taxon>Tracheophyta</taxon>
        <taxon>Spermatophyta</taxon>
        <taxon>Magnoliopsida</taxon>
        <taxon>Liliopsida</taxon>
        <taxon>Poales</taxon>
        <taxon>Poaceae</taxon>
        <taxon>PACMAD clade</taxon>
        <taxon>Chloridoideae</taxon>
        <taxon>Eragrostideae</taxon>
        <taxon>Eragrostidinae</taxon>
        <taxon>Eragrostis</taxon>
    </lineage>
</organism>
<evidence type="ECO:0000313" key="2">
    <source>
        <dbReference type="Proteomes" id="UP000324897"/>
    </source>
</evidence>
<keyword evidence="2" id="KW-1185">Reference proteome</keyword>
<accession>A0A5J9USX2</accession>
<sequence length="180" mass="20038">MCSASPFLHSATIPARSISARLLPSHGPPSAPVARLPLPQCRSCCLDQQLRRAARRRALGERPLVEILRDLNRCVPAETIMRPPSRRASASDPVIPWYLPPSLFMNTLLGIMVWSKNQNNDPSTSRGSKPKNNMIIMYTAKFHDIEDSSWLSLELNSGKLLGIFVIFGNHKLIKTIFPGI</sequence>
<dbReference type="EMBL" id="RWGY01000013">
    <property type="protein sequence ID" value="TVU26939.1"/>
    <property type="molecule type" value="Genomic_DNA"/>
</dbReference>
<comment type="caution">
    <text evidence="1">The sequence shown here is derived from an EMBL/GenBank/DDBJ whole genome shotgun (WGS) entry which is preliminary data.</text>
</comment>